<protein>
    <recommendedName>
        <fullName evidence="5">Farnesol dehydrogenase</fullName>
    </recommendedName>
</protein>
<sequence>MERWVGKVAVVTGASAGIGAAIAKDLVSNGMNVVGVARRVERVQELESSLSGAKGKLYPLKGDVTKEEDVKKIFDYVRQKFGAVHVLVNNAGLSREVPMAGGADNAAMRLIFETNVFGLFMCTNAAMDLMKETGSISPGYVDTEILEAAGMKEIEEQLAGSPSLDSKEIANAVTHVLSVPANVQRWVGKVAVVTGASAGIGAAIAKDLVSNGMNVVGVARRVERVQELESSLSGAKGKLYPLKGDVTKEEDVKKIFDYVRQKFGAVHVLVNNAGLSREVPMAGKTITYLKLLKSKYSHWINLLQNYL</sequence>
<dbReference type="PANTHER" id="PTHR43115">
    <property type="entry name" value="DEHYDROGENASE/REDUCTASE SDR FAMILY MEMBER 11"/>
    <property type="match status" value="1"/>
</dbReference>
<dbReference type="InterPro" id="IPR036291">
    <property type="entry name" value="NAD(P)-bd_dom_sf"/>
</dbReference>
<dbReference type="OrthoDB" id="1933717at2759"/>
<reference evidence="3" key="2">
    <citation type="submission" date="2017-10" db="EMBL/GenBank/DDBJ databases">
        <title>Ladona fulva Genome sequencing and assembly.</title>
        <authorList>
            <person name="Murali S."/>
            <person name="Richards S."/>
            <person name="Bandaranaike D."/>
            <person name="Bellair M."/>
            <person name="Blankenburg K."/>
            <person name="Chao H."/>
            <person name="Dinh H."/>
            <person name="Doddapaneni H."/>
            <person name="Dugan-Rocha S."/>
            <person name="Elkadiri S."/>
            <person name="Gnanaolivu R."/>
            <person name="Hernandez B."/>
            <person name="Skinner E."/>
            <person name="Javaid M."/>
            <person name="Lee S."/>
            <person name="Li M."/>
            <person name="Ming W."/>
            <person name="Munidasa M."/>
            <person name="Muniz J."/>
            <person name="Nguyen L."/>
            <person name="Hughes D."/>
            <person name="Osuji N."/>
            <person name="Pu L.-L."/>
            <person name="Puazo M."/>
            <person name="Qu C."/>
            <person name="Quiroz J."/>
            <person name="Raj R."/>
            <person name="Weissenberger G."/>
            <person name="Xin Y."/>
            <person name="Zou X."/>
            <person name="Han Y."/>
            <person name="Worley K."/>
            <person name="Muzny D."/>
            <person name="Gibbs R."/>
        </authorList>
    </citation>
    <scope>NUCLEOTIDE SEQUENCE</scope>
    <source>
        <strain evidence="3">Sampled in the wild</strain>
    </source>
</reference>
<comment type="caution">
    <text evidence="3">The sequence shown here is derived from an EMBL/GenBank/DDBJ whole genome shotgun (WGS) entry which is preliminary data.</text>
</comment>
<accession>A0A8K0P5E5</accession>
<evidence type="ECO:0000256" key="2">
    <source>
        <dbReference type="ARBA" id="ARBA00023002"/>
    </source>
</evidence>
<dbReference type="EMBL" id="KZ308671">
    <property type="protein sequence ID" value="KAG8232938.1"/>
    <property type="molecule type" value="Genomic_DNA"/>
</dbReference>
<keyword evidence="2" id="KW-0560">Oxidoreductase</keyword>
<dbReference type="Gene3D" id="3.40.50.720">
    <property type="entry name" value="NAD(P)-binding Rossmann-like Domain"/>
    <property type="match status" value="2"/>
</dbReference>
<organism evidence="3 4">
    <name type="scientific">Ladona fulva</name>
    <name type="common">Scarce chaser dragonfly</name>
    <name type="synonym">Libellula fulva</name>
    <dbReference type="NCBI Taxonomy" id="123851"/>
    <lineage>
        <taxon>Eukaryota</taxon>
        <taxon>Metazoa</taxon>
        <taxon>Ecdysozoa</taxon>
        <taxon>Arthropoda</taxon>
        <taxon>Hexapoda</taxon>
        <taxon>Insecta</taxon>
        <taxon>Pterygota</taxon>
        <taxon>Palaeoptera</taxon>
        <taxon>Odonata</taxon>
        <taxon>Epiprocta</taxon>
        <taxon>Anisoptera</taxon>
        <taxon>Libelluloidea</taxon>
        <taxon>Libellulidae</taxon>
        <taxon>Ladona</taxon>
    </lineage>
</organism>
<evidence type="ECO:0000313" key="4">
    <source>
        <dbReference type="Proteomes" id="UP000792457"/>
    </source>
</evidence>
<gene>
    <name evidence="3" type="ORF">J437_LFUL018546</name>
</gene>
<dbReference type="Proteomes" id="UP000792457">
    <property type="component" value="Unassembled WGS sequence"/>
</dbReference>
<dbReference type="Pfam" id="PF00106">
    <property type="entry name" value="adh_short"/>
    <property type="match status" value="2"/>
</dbReference>
<keyword evidence="4" id="KW-1185">Reference proteome</keyword>
<dbReference type="GO" id="GO:0016491">
    <property type="term" value="F:oxidoreductase activity"/>
    <property type="evidence" value="ECO:0007669"/>
    <property type="project" value="UniProtKB-KW"/>
</dbReference>
<dbReference type="PRINTS" id="PR00081">
    <property type="entry name" value="GDHRDH"/>
</dbReference>
<evidence type="ECO:0008006" key="5">
    <source>
        <dbReference type="Google" id="ProtNLM"/>
    </source>
</evidence>
<reference evidence="3" key="1">
    <citation type="submission" date="2013-04" db="EMBL/GenBank/DDBJ databases">
        <authorList>
            <person name="Qu J."/>
            <person name="Murali S.C."/>
            <person name="Bandaranaike D."/>
            <person name="Bellair M."/>
            <person name="Blankenburg K."/>
            <person name="Chao H."/>
            <person name="Dinh H."/>
            <person name="Doddapaneni H."/>
            <person name="Downs B."/>
            <person name="Dugan-Rocha S."/>
            <person name="Elkadiri S."/>
            <person name="Gnanaolivu R.D."/>
            <person name="Hernandez B."/>
            <person name="Javaid M."/>
            <person name="Jayaseelan J.C."/>
            <person name="Lee S."/>
            <person name="Li M."/>
            <person name="Ming W."/>
            <person name="Munidasa M."/>
            <person name="Muniz J."/>
            <person name="Nguyen L."/>
            <person name="Ongeri F."/>
            <person name="Osuji N."/>
            <person name="Pu L.-L."/>
            <person name="Puazo M."/>
            <person name="Qu C."/>
            <person name="Quiroz J."/>
            <person name="Raj R."/>
            <person name="Weissenberger G."/>
            <person name="Xin Y."/>
            <person name="Zou X."/>
            <person name="Han Y."/>
            <person name="Richards S."/>
            <person name="Worley K."/>
            <person name="Muzny D."/>
            <person name="Gibbs R."/>
        </authorList>
    </citation>
    <scope>NUCLEOTIDE SEQUENCE</scope>
    <source>
        <strain evidence="3">Sampled in the wild</strain>
    </source>
</reference>
<dbReference type="InterPro" id="IPR002347">
    <property type="entry name" value="SDR_fam"/>
</dbReference>
<dbReference type="SUPFAM" id="SSF51735">
    <property type="entry name" value="NAD(P)-binding Rossmann-fold domains"/>
    <property type="match status" value="2"/>
</dbReference>
<evidence type="ECO:0000256" key="1">
    <source>
        <dbReference type="ARBA" id="ARBA00006484"/>
    </source>
</evidence>
<name>A0A8K0P5E5_LADFU</name>
<proteinExistence type="inferred from homology"/>
<dbReference type="PANTHER" id="PTHR43115:SF4">
    <property type="entry name" value="DEHYDROGENASE_REDUCTASE SDR FAMILY MEMBER 11"/>
    <property type="match status" value="1"/>
</dbReference>
<dbReference type="AlphaFoldDB" id="A0A8K0P5E5"/>
<evidence type="ECO:0000313" key="3">
    <source>
        <dbReference type="EMBL" id="KAG8232938.1"/>
    </source>
</evidence>
<comment type="similarity">
    <text evidence="1">Belongs to the short-chain dehydrogenases/reductases (SDR) family.</text>
</comment>